<keyword evidence="4" id="KW-1185">Reference proteome</keyword>
<dbReference type="EMBL" id="JADBDY010000001">
    <property type="protein sequence ID" value="MBE1459684.1"/>
    <property type="molecule type" value="Genomic_DNA"/>
</dbReference>
<dbReference type="InterPro" id="IPR013022">
    <property type="entry name" value="Xyl_isomerase-like_TIM-brl"/>
</dbReference>
<keyword evidence="3" id="KW-0560">Oxidoreductase</keyword>
<dbReference type="Pfam" id="PF14696">
    <property type="entry name" value="Glyoxalase_5"/>
    <property type="match status" value="1"/>
</dbReference>
<feature type="binding site" evidence="1">
    <location>
        <position position="191"/>
    </location>
    <ligand>
        <name>a divalent metal cation</name>
        <dbReference type="ChEBI" id="CHEBI:60240"/>
        <note>catalytic</note>
    </ligand>
</feature>
<comment type="similarity">
    <text evidence="1">Belongs to the bacterial two-domain DSD family.</text>
</comment>
<feature type="domain" description="VOC" evidence="2">
    <location>
        <begin position="443"/>
        <end position="587"/>
    </location>
</feature>
<dbReference type="Gene3D" id="3.10.180.10">
    <property type="entry name" value="2,3-Dihydroxybiphenyl 1,2-Dioxygenase, domain 1"/>
    <property type="match status" value="2"/>
</dbReference>
<dbReference type="PROSITE" id="PS51819">
    <property type="entry name" value="VOC"/>
    <property type="match status" value="1"/>
</dbReference>
<dbReference type="InterPro" id="IPR004360">
    <property type="entry name" value="Glyas_Fos-R_dOase_dom"/>
</dbReference>
<accession>A0ABR9HKX1</accession>
<dbReference type="GO" id="GO:0003868">
    <property type="term" value="F:4-hydroxyphenylpyruvate dioxygenase activity"/>
    <property type="evidence" value="ECO:0007669"/>
    <property type="project" value="UniProtKB-EC"/>
</dbReference>
<dbReference type="Proteomes" id="UP000598217">
    <property type="component" value="Unassembled WGS sequence"/>
</dbReference>
<comment type="cofactor">
    <cofactor evidence="1">
        <name>a divalent metal cation</name>
        <dbReference type="ChEBI" id="CHEBI:60240"/>
    </cofactor>
</comment>
<keyword evidence="1" id="KW-0479">Metal-binding</keyword>
<dbReference type="Pfam" id="PF00903">
    <property type="entry name" value="Glyoxalase"/>
    <property type="match status" value="1"/>
</dbReference>
<dbReference type="InterPro" id="IPR043700">
    <property type="entry name" value="DSD"/>
</dbReference>
<dbReference type="HAMAP" id="MF_02238">
    <property type="entry name" value="DSD"/>
    <property type="match status" value="1"/>
</dbReference>
<dbReference type="Gene3D" id="3.20.20.150">
    <property type="entry name" value="Divalent-metal-dependent TIM barrel enzymes"/>
    <property type="match status" value="1"/>
</dbReference>
<keyword evidence="1" id="KW-0456">Lyase</keyword>
<comment type="pathway">
    <text evidence="1">Aromatic compound metabolism; 3,4-dihydroxybenzoate biosynthesis.</text>
</comment>
<dbReference type="InterPro" id="IPR036237">
    <property type="entry name" value="Xyl_isomerase-like_sf"/>
</dbReference>
<dbReference type="InterPro" id="IPR029068">
    <property type="entry name" value="Glyas_Bleomycin-R_OHBP_Dase"/>
</dbReference>
<feature type="binding site" evidence="1">
    <location>
        <position position="596"/>
    </location>
    <ligand>
        <name>Mg(2+)</name>
        <dbReference type="ChEBI" id="CHEBI:18420"/>
    </ligand>
</feature>
<reference evidence="3 4" key="1">
    <citation type="submission" date="2020-10" db="EMBL/GenBank/DDBJ databases">
        <title>Sequencing the genomes of 1000 actinobacteria strains.</title>
        <authorList>
            <person name="Klenk H.-P."/>
        </authorList>
    </citation>
    <scope>NUCLEOTIDE SEQUENCE [LARGE SCALE GENOMIC DNA]</scope>
    <source>
        <strain evidence="3 4">DSM 45157</strain>
    </source>
</reference>
<dbReference type="Pfam" id="PF01261">
    <property type="entry name" value="AP_endonuc_2"/>
    <property type="match status" value="1"/>
</dbReference>
<dbReference type="SUPFAM" id="SSF51658">
    <property type="entry name" value="Xylose isomerase-like"/>
    <property type="match status" value="1"/>
</dbReference>
<feature type="binding site" evidence="1">
    <location>
        <position position="519"/>
    </location>
    <ligand>
        <name>Mg(2+)</name>
        <dbReference type="ChEBI" id="CHEBI:18420"/>
    </ligand>
</feature>
<evidence type="ECO:0000313" key="4">
    <source>
        <dbReference type="Proteomes" id="UP000598217"/>
    </source>
</evidence>
<dbReference type="PANTHER" id="PTHR12110">
    <property type="entry name" value="HYDROXYPYRUVATE ISOMERASE"/>
    <property type="match status" value="1"/>
</dbReference>
<dbReference type="InterPro" id="IPR037523">
    <property type="entry name" value="VOC_core"/>
</dbReference>
<keyword evidence="3" id="KW-0223">Dioxygenase</keyword>
<sequence length="625" mass="67860">MRRSIATVSLSGTLEEKLHAAAKAGFDGVEIFENDLIASPLRPRQVRDLARSLGLGIDLYQPFRDFEGVDDARLEHNLRRAEEKFALMVELGADTILVCSNATPTAVDDDERAAAQLRRLARTAERYGVRVAYEALAWGSAVNRYAHSWRIVEKADHPSLGVCLDSFHILSRDDDPAGIRDIPGERIFFLQLADAPRMAMDVLQWSRHYRCFPGQGGFDLTTFTDHVLAAGYTGPLSLEVFNDVFRASDAERTAADAMRSLSLLEDSLGRGSGEPRPRAELRRLPEPVDPSGYAFVEVAAEPESARQIRGILSALGFAHTHDHRSKPVQMWHHGDVRLLLNDTDPRLGHTWSGASAVTALGFAVPGPEGAVKRAERLLAPALPRRRDPAESDLHAVAAPDGTAVFFCDQGTEGEAGTAPAWTADFSAPAVADRTEGAATGLVGIDHVGLFQPFDHFDEASLFYRSLLGLAPDENVEMAAPDGLVRSRALAGEGTAPRVVLNVSVLGRGTRADADGGAQHIALACADIFAVAEAMRAAGVKPLPIPDNYYDDLACRTDLRPDTRERMRSGGILHDRDGDGEFWHFYTATVDGRLFFEVVQRIGGYDGYGSVNSAVRMAAQRAEATC</sequence>
<proteinExistence type="inferred from homology"/>
<organism evidence="3 4">
    <name type="scientific">Nocardiopsis terrae</name>
    <dbReference type="NCBI Taxonomy" id="372655"/>
    <lineage>
        <taxon>Bacteria</taxon>
        <taxon>Bacillati</taxon>
        <taxon>Actinomycetota</taxon>
        <taxon>Actinomycetes</taxon>
        <taxon>Streptosporangiales</taxon>
        <taxon>Nocardiopsidaceae</taxon>
        <taxon>Nocardiopsis</taxon>
    </lineage>
</organism>
<dbReference type="InterPro" id="IPR050312">
    <property type="entry name" value="IolE/XylAMocC-like"/>
</dbReference>
<feature type="binding site" evidence="1">
    <location>
        <position position="239"/>
    </location>
    <ligand>
        <name>a divalent metal cation</name>
        <dbReference type="ChEBI" id="CHEBI:60240"/>
        <note>catalytic</note>
    </ligand>
</feature>
<evidence type="ECO:0000313" key="3">
    <source>
        <dbReference type="EMBL" id="MBE1459684.1"/>
    </source>
</evidence>
<comment type="catalytic activity">
    <reaction evidence="1">
        <text>3-dehydroshikimate = 3,4-dihydroxybenzoate + H2O</text>
        <dbReference type="Rhea" id="RHEA:24848"/>
        <dbReference type="ChEBI" id="CHEBI:15377"/>
        <dbReference type="ChEBI" id="CHEBI:16630"/>
        <dbReference type="ChEBI" id="CHEBI:36241"/>
        <dbReference type="EC" id="4.2.1.118"/>
    </reaction>
</comment>
<comment type="function">
    <text evidence="1">Catalyzes the conversion of 3-dehydroshikimate to protocatechuate (3,4-dihydroxybenzoate), a common intermediate of quinate and shikimate degradation pathways.</text>
</comment>
<dbReference type="RefSeq" id="WP_191274775.1">
    <property type="nucleotide sequence ID" value="NZ_BMXJ01000008.1"/>
</dbReference>
<protein>
    <recommendedName>
        <fullName evidence="1">3-dehydroshikimate dehydratase</fullName>
        <shortName evidence="1">DSD</shortName>
        <ecNumber evidence="1">4.2.1.118</ecNumber>
    </recommendedName>
</protein>
<comment type="caution">
    <text evidence="3">The sequence shown here is derived from an EMBL/GenBank/DDBJ whole genome shotgun (WGS) entry which is preliminary data.</text>
</comment>
<name>A0ABR9HKX1_9ACTN</name>
<evidence type="ECO:0000256" key="1">
    <source>
        <dbReference type="HAMAP-Rule" id="MF_02238"/>
    </source>
</evidence>
<dbReference type="EC" id="4.2.1.118" evidence="1"/>
<dbReference type="SUPFAM" id="SSF54593">
    <property type="entry name" value="Glyoxalase/Bleomycin resistance protein/Dihydroxybiphenyl dioxygenase"/>
    <property type="match status" value="1"/>
</dbReference>
<feature type="binding site" evidence="1">
    <location>
        <position position="446"/>
    </location>
    <ligand>
        <name>Mg(2+)</name>
        <dbReference type="ChEBI" id="CHEBI:18420"/>
    </ligand>
</feature>
<feature type="binding site" evidence="1">
    <location>
        <position position="134"/>
    </location>
    <ligand>
        <name>a divalent metal cation</name>
        <dbReference type="ChEBI" id="CHEBI:60240"/>
        <note>catalytic</note>
    </ligand>
</feature>
<evidence type="ECO:0000259" key="2">
    <source>
        <dbReference type="PROSITE" id="PS51819"/>
    </source>
</evidence>
<gene>
    <name evidence="3" type="ORF">H4W79_003898</name>
</gene>
<feature type="binding site" evidence="1">
    <location>
        <position position="165"/>
    </location>
    <ligand>
        <name>a divalent metal cation</name>
        <dbReference type="ChEBI" id="CHEBI:60240"/>
        <note>catalytic</note>
    </ligand>
</feature>
<dbReference type="PANTHER" id="PTHR12110:SF21">
    <property type="entry name" value="XYLOSE ISOMERASE-LIKE TIM BARREL DOMAIN-CONTAINING PROTEIN"/>
    <property type="match status" value="1"/>
</dbReference>